<comment type="caution">
    <text evidence="2">The sequence shown here is derived from an EMBL/GenBank/DDBJ whole genome shotgun (WGS) entry which is preliminary data.</text>
</comment>
<proteinExistence type="predicted"/>
<protein>
    <submittedName>
        <fullName evidence="2">Uncharacterized protein</fullName>
    </submittedName>
</protein>
<dbReference type="Proteomes" id="UP000324222">
    <property type="component" value="Unassembled WGS sequence"/>
</dbReference>
<keyword evidence="3" id="KW-1185">Reference proteome</keyword>
<dbReference type="AlphaFoldDB" id="A0A5B7FXW3"/>
<name>A0A5B7FXW3_PORTR</name>
<evidence type="ECO:0000256" key="1">
    <source>
        <dbReference type="SAM" id="MobiDB-lite"/>
    </source>
</evidence>
<feature type="region of interest" description="Disordered" evidence="1">
    <location>
        <begin position="1"/>
        <end position="43"/>
    </location>
</feature>
<feature type="compositionally biased region" description="Basic and acidic residues" evidence="1">
    <location>
        <begin position="31"/>
        <end position="43"/>
    </location>
</feature>
<evidence type="ECO:0000313" key="3">
    <source>
        <dbReference type="Proteomes" id="UP000324222"/>
    </source>
</evidence>
<gene>
    <name evidence="2" type="ORF">E2C01_043870</name>
</gene>
<reference evidence="2 3" key="1">
    <citation type="submission" date="2019-05" db="EMBL/GenBank/DDBJ databases">
        <title>Another draft genome of Portunus trituberculatus and its Hox gene families provides insights of decapod evolution.</title>
        <authorList>
            <person name="Jeong J.-H."/>
            <person name="Song I."/>
            <person name="Kim S."/>
            <person name="Choi T."/>
            <person name="Kim D."/>
            <person name="Ryu S."/>
            <person name="Kim W."/>
        </authorList>
    </citation>
    <scope>NUCLEOTIDE SEQUENCE [LARGE SCALE GENOMIC DNA]</scope>
    <source>
        <tissue evidence="2">Muscle</tissue>
    </source>
</reference>
<accession>A0A5B7FXW3</accession>
<organism evidence="2 3">
    <name type="scientific">Portunus trituberculatus</name>
    <name type="common">Swimming crab</name>
    <name type="synonym">Neptunus trituberculatus</name>
    <dbReference type="NCBI Taxonomy" id="210409"/>
    <lineage>
        <taxon>Eukaryota</taxon>
        <taxon>Metazoa</taxon>
        <taxon>Ecdysozoa</taxon>
        <taxon>Arthropoda</taxon>
        <taxon>Crustacea</taxon>
        <taxon>Multicrustacea</taxon>
        <taxon>Malacostraca</taxon>
        <taxon>Eumalacostraca</taxon>
        <taxon>Eucarida</taxon>
        <taxon>Decapoda</taxon>
        <taxon>Pleocyemata</taxon>
        <taxon>Brachyura</taxon>
        <taxon>Eubrachyura</taxon>
        <taxon>Portunoidea</taxon>
        <taxon>Portunidae</taxon>
        <taxon>Portuninae</taxon>
        <taxon>Portunus</taxon>
    </lineage>
</organism>
<sequence>MKPSRLPTITARPPLSPVQQSGPGSQGASRQDGKKRGRGGKDEGHSYLLYSLRSLGSLLISLTLRLVRRGGKGLKCLPASHFLPLLPFLPTLKTSDYYYHVGAGGRREDGCEEQVMRDIKENRMKK</sequence>
<evidence type="ECO:0000313" key="2">
    <source>
        <dbReference type="EMBL" id="MPC50049.1"/>
    </source>
</evidence>
<dbReference type="EMBL" id="VSRR010009255">
    <property type="protein sequence ID" value="MPC50049.1"/>
    <property type="molecule type" value="Genomic_DNA"/>
</dbReference>
<feature type="compositionally biased region" description="Polar residues" evidence="1">
    <location>
        <begin position="17"/>
        <end position="29"/>
    </location>
</feature>